<feature type="region of interest" description="Disordered" evidence="1">
    <location>
        <begin position="458"/>
        <end position="495"/>
    </location>
</feature>
<feature type="region of interest" description="Disordered" evidence="1">
    <location>
        <begin position="1"/>
        <end position="324"/>
    </location>
</feature>
<feature type="compositionally biased region" description="Basic residues" evidence="1">
    <location>
        <begin position="1"/>
        <end position="10"/>
    </location>
</feature>
<feature type="compositionally biased region" description="Low complexity" evidence="1">
    <location>
        <begin position="297"/>
        <end position="308"/>
    </location>
</feature>
<name>A0A6P7K766_9TELE</name>
<evidence type="ECO:0000256" key="1">
    <source>
        <dbReference type="SAM" id="MobiDB-lite"/>
    </source>
</evidence>
<dbReference type="CDD" id="cd20336">
    <property type="entry name" value="Rcat_RBR"/>
    <property type="match status" value="1"/>
</dbReference>
<feature type="compositionally biased region" description="Polar residues" evidence="1">
    <location>
        <begin position="458"/>
        <end position="474"/>
    </location>
</feature>
<gene>
    <name evidence="3" type="primary">LOC114450908</name>
</gene>
<feature type="region of interest" description="Disordered" evidence="1">
    <location>
        <begin position="356"/>
        <end position="403"/>
    </location>
</feature>
<feature type="compositionally biased region" description="Basic and acidic residues" evidence="1">
    <location>
        <begin position="475"/>
        <end position="485"/>
    </location>
</feature>
<feature type="compositionally biased region" description="Polar residues" evidence="1">
    <location>
        <begin position="201"/>
        <end position="234"/>
    </location>
</feature>
<reference evidence="3" key="1">
    <citation type="submission" date="2025-08" db="UniProtKB">
        <authorList>
            <consortium name="RefSeq"/>
        </authorList>
    </citation>
    <scope>IDENTIFICATION</scope>
</reference>
<evidence type="ECO:0000313" key="2">
    <source>
        <dbReference type="Proteomes" id="UP000515145"/>
    </source>
</evidence>
<dbReference type="GeneID" id="114450908"/>
<feature type="compositionally biased region" description="Polar residues" evidence="1">
    <location>
        <begin position="253"/>
        <end position="264"/>
    </location>
</feature>
<protein>
    <submittedName>
        <fullName evidence="3">Uncharacterized protein LOC114450908 isoform X1</fullName>
    </submittedName>
</protein>
<dbReference type="Proteomes" id="UP000515145">
    <property type="component" value="Chromosome 18"/>
</dbReference>
<dbReference type="SUPFAM" id="SSF57850">
    <property type="entry name" value="RING/U-box"/>
    <property type="match status" value="1"/>
</dbReference>
<feature type="compositionally biased region" description="Polar residues" evidence="1">
    <location>
        <begin position="279"/>
        <end position="289"/>
    </location>
</feature>
<proteinExistence type="predicted"/>
<feature type="compositionally biased region" description="Basic and acidic residues" evidence="1">
    <location>
        <begin position="151"/>
        <end position="160"/>
    </location>
</feature>
<sequence>MGSKLTKQKKKSESAKQSSSQRTDQRKNYYGKQGTNLTNGNNFSQPVNRNAQQARADNQQQKNSLARNQRGRDSLRKRRAAAQLGNSSTQQKYQDDRRPGNNVSTDQRRSDSRQQGNYLAPKPINSTTLKRTLATEQNRSDSGQQGNRLTTEQKRTDNKQRRNSLARNQRGRDSLRKRRAAAQLGNNSTQQIYQEYRRPGNNVSNDQRSDSRQQGNYSRQQRYQDTRQVGNILSTDERSDSRQQGNYLAPKPINSTQLKQTLATEHNRSDSRQQRYQDTRQVGNILSTEQRSDSRQLRQSLSRKQSIRYSLKRSPAGKPSNTLAQQRHCYNSRQPGSNLFTEQTSDSKQLKQNLAITKNESQPGNKLLAEQKRGDFQQLKRCSTRRQSIRNSQKLRKPAGQLSNALAQQRYPYDFWQTGRKKGNFYLPDALDDYTQLRQNLAIAPKRNDTWQLNSGFEQKNFPKQSSSNLATEQGQKHNVTDQKKSNSQQLTADQEEKCYDPQNTALTFVDGPDDMDFLYMDYKSLRARMSCGHTVTPMSLTNWCRHLLDKGERKFYCGQNKCDEEWSYQEVCKMALLTSDERKYFENKLFSNTKEKLDVKSCPSCKSSVMRTDVNNLCVECTLCTEEKSRTFMFCWQCLRAWNRLNSSSEHCGNPGCNEKLETLKNCPIITFTSVVGVKDCPSIRACPTCGFLVEHSKAYCKSIVCPRCKVKFCFVCLMLYVDCSKSSSPYRPCLTGTARRQTSIPVWKK</sequence>
<accession>A0A6P7K766</accession>
<feature type="compositionally biased region" description="Polar residues" evidence="1">
    <location>
        <begin position="33"/>
        <end position="47"/>
    </location>
</feature>
<dbReference type="AlphaFoldDB" id="A0A6P7K766"/>
<organism evidence="2 3">
    <name type="scientific">Parambassis ranga</name>
    <name type="common">Indian glassy fish</name>
    <dbReference type="NCBI Taxonomy" id="210632"/>
    <lineage>
        <taxon>Eukaryota</taxon>
        <taxon>Metazoa</taxon>
        <taxon>Chordata</taxon>
        <taxon>Craniata</taxon>
        <taxon>Vertebrata</taxon>
        <taxon>Euteleostomi</taxon>
        <taxon>Actinopterygii</taxon>
        <taxon>Neopterygii</taxon>
        <taxon>Teleostei</taxon>
        <taxon>Neoteleostei</taxon>
        <taxon>Acanthomorphata</taxon>
        <taxon>Ovalentaria</taxon>
        <taxon>Ambassidae</taxon>
        <taxon>Parambassis</taxon>
    </lineage>
</organism>
<feature type="compositionally biased region" description="Polar residues" evidence="1">
    <location>
        <begin position="124"/>
        <end position="150"/>
    </location>
</feature>
<dbReference type="InParanoid" id="A0A6P7K766"/>
<feature type="compositionally biased region" description="Basic residues" evidence="1">
    <location>
        <begin position="382"/>
        <end position="397"/>
    </location>
</feature>
<evidence type="ECO:0000313" key="3">
    <source>
        <dbReference type="RefSeq" id="XP_028285149.1"/>
    </source>
</evidence>
<feature type="compositionally biased region" description="Basic and acidic residues" evidence="1">
    <location>
        <begin position="265"/>
        <end position="278"/>
    </location>
</feature>
<keyword evidence="2" id="KW-1185">Reference proteome</keyword>
<dbReference type="OrthoDB" id="419317at2759"/>
<dbReference type="RefSeq" id="XP_028285149.1">
    <property type="nucleotide sequence ID" value="XM_028429348.1"/>
</dbReference>
<feature type="compositionally biased region" description="Polar residues" evidence="1">
    <location>
        <begin position="184"/>
        <end position="193"/>
    </location>
</feature>
<feature type="compositionally biased region" description="Low complexity" evidence="1">
    <location>
        <begin position="48"/>
        <end position="61"/>
    </location>
</feature>